<accession>A0ABT0AFW6</accession>
<dbReference type="InterPro" id="IPR036873">
    <property type="entry name" value="Rhodanese-like_dom_sf"/>
</dbReference>
<dbReference type="SUPFAM" id="SSF52821">
    <property type="entry name" value="Rhodanese/Cell cycle control phosphatase"/>
    <property type="match status" value="1"/>
</dbReference>
<dbReference type="InterPro" id="IPR022376">
    <property type="entry name" value="PQQ_CXXCW"/>
</dbReference>
<dbReference type="Gene3D" id="3.40.250.10">
    <property type="entry name" value="Rhodanese-like domain"/>
    <property type="match status" value="1"/>
</dbReference>
<dbReference type="Pfam" id="PF00581">
    <property type="entry name" value="Rhodanese"/>
    <property type="match status" value="1"/>
</dbReference>
<feature type="domain" description="Rhodanese" evidence="2">
    <location>
        <begin position="147"/>
        <end position="193"/>
    </location>
</feature>
<feature type="chain" id="PRO_5045366115" evidence="1">
    <location>
        <begin position="24"/>
        <end position="201"/>
    </location>
</feature>
<evidence type="ECO:0000313" key="4">
    <source>
        <dbReference type="Proteomes" id="UP001162802"/>
    </source>
</evidence>
<dbReference type="EMBL" id="JALHAT010000031">
    <property type="protein sequence ID" value="MCJ1962060.1"/>
    <property type="molecule type" value="Genomic_DNA"/>
</dbReference>
<sequence length="201" mass="22385">MARRTWQRGMALGALAPALLTLACTPLPGRPSPERALSEEGLFDGEGYRIARFRAPVARAPAPARQMAQAEVLALQPGRDALFLDVLPVASGWRDPATGRWHLSETHRTVPGALWHPETGWSPPDVRLWGALRDTISEARREDVHLPVIVFCRSDCWMSWNVARRLAREGVGQVYWYEEGIEGWHAAGRELVEVAPVTVRP</sequence>
<proteinExistence type="predicted"/>
<gene>
    <name evidence="3" type="ORF">MTR65_15295</name>
</gene>
<dbReference type="PROSITE" id="PS50206">
    <property type="entry name" value="RHODANESE_3"/>
    <property type="match status" value="1"/>
</dbReference>
<dbReference type="PROSITE" id="PS51257">
    <property type="entry name" value="PROKAR_LIPOPROTEIN"/>
    <property type="match status" value="1"/>
</dbReference>
<keyword evidence="4" id="KW-1185">Reference proteome</keyword>
<evidence type="ECO:0000256" key="1">
    <source>
        <dbReference type="SAM" id="SignalP"/>
    </source>
</evidence>
<organism evidence="3 4">
    <name type="scientific">Novosphingobium mangrovi</name>
    <name type="common">ex Hu et al. 2023</name>
    <dbReference type="NCBI Taxonomy" id="2930094"/>
    <lineage>
        <taxon>Bacteria</taxon>
        <taxon>Pseudomonadati</taxon>
        <taxon>Pseudomonadota</taxon>
        <taxon>Alphaproteobacteria</taxon>
        <taxon>Sphingomonadales</taxon>
        <taxon>Sphingomonadaceae</taxon>
        <taxon>Novosphingobium</taxon>
    </lineage>
</organism>
<evidence type="ECO:0000313" key="3">
    <source>
        <dbReference type="EMBL" id="MCJ1962060.1"/>
    </source>
</evidence>
<reference evidence="3" key="1">
    <citation type="submission" date="2022-03" db="EMBL/GenBank/DDBJ databases">
        <title>Identification of a novel bacterium isolated from mangrove sediments.</title>
        <authorList>
            <person name="Pan X."/>
        </authorList>
    </citation>
    <scope>NUCLEOTIDE SEQUENCE</scope>
    <source>
        <strain evidence="3">B2637</strain>
    </source>
</reference>
<dbReference type="InterPro" id="IPR001763">
    <property type="entry name" value="Rhodanese-like_dom"/>
</dbReference>
<dbReference type="CDD" id="cd00158">
    <property type="entry name" value="RHOD"/>
    <property type="match status" value="1"/>
</dbReference>
<keyword evidence="1" id="KW-0732">Signal</keyword>
<protein>
    <submittedName>
        <fullName evidence="3">Rhodanese</fullName>
    </submittedName>
</protein>
<evidence type="ECO:0000259" key="2">
    <source>
        <dbReference type="PROSITE" id="PS50206"/>
    </source>
</evidence>
<dbReference type="Proteomes" id="UP001162802">
    <property type="component" value="Unassembled WGS sequence"/>
</dbReference>
<dbReference type="NCBIfam" id="TIGR03865">
    <property type="entry name" value="PQQ_CXXCW"/>
    <property type="match status" value="1"/>
</dbReference>
<feature type="signal peptide" evidence="1">
    <location>
        <begin position="1"/>
        <end position="23"/>
    </location>
</feature>
<comment type="caution">
    <text evidence="3">The sequence shown here is derived from an EMBL/GenBank/DDBJ whole genome shotgun (WGS) entry which is preliminary data.</text>
</comment>
<name>A0ABT0AFW6_9SPHN</name>